<dbReference type="InterPro" id="IPR042177">
    <property type="entry name" value="Cell/Rod_1"/>
</dbReference>
<dbReference type="Proteomes" id="UP001589854">
    <property type="component" value="Unassembled WGS sequence"/>
</dbReference>
<sequence>MPQFFLNKRLILLLVSIIVLVALIGFSLKGDRKLTWPEQFLKDSTGLFQTVFHRPAQYVAGFFENASDLKNTYEENKLLKSQLDEFMQLEADLQDYKIENEELKEDIGQLDTLREYNPILATVVARNPDRWYEYIAIDKGSQHGVEENMAVITAQGLIGKIKTTSKFNSTVQLLSAPDRKNRISAEVLPEEGQEPVFGLIEGYDKEREALLLRRIESDAKLEKGQLVKTSGKGEVFPQGIVIGEVMDIEPDSYGLTQMAYIKPAADFYDIDRVWVANRVAETVNIEEELIEEEEE</sequence>
<dbReference type="Gene3D" id="2.40.10.340">
    <property type="entry name" value="Rod shape-determining protein MreC, domain 1"/>
    <property type="match status" value="1"/>
</dbReference>
<dbReference type="Gene3D" id="2.40.10.350">
    <property type="entry name" value="Rod shape-determining protein MreC, domain 2"/>
    <property type="match status" value="1"/>
</dbReference>
<dbReference type="RefSeq" id="WP_378929830.1">
    <property type="nucleotide sequence ID" value="NZ_JBHLVO010000001.1"/>
</dbReference>
<organism evidence="8 9">
    <name type="scientific">Metabacillus herbersteinensis</name>
    <dbReference type="NCBI Taxonomy" id="283816"/>
    <lineage>
        <taxon>Bacteria</taxon>
        <taxon>Bacillati</taxon>
        <taxon>Bacillota</taxon>
        <taxon>Bacilli</taxon>
        <taxon>Bacillales</taxon>
        <taxon>Bacillaceae</taxon>
        <taxon>Metabacillus</taxon>
    </lineage>
</organism>
<feature type="coiled-coil region" evidence="6">
    <location>
        <begin position="69"/>
        <end position="113"/>
    </location>
</feature>
<gene>
    <name evidence="8" type="primary">mreC</name>
    <name evidence="8" type="ORF">ACFFIX_01625</name>
</gene>
<evidence type="ECO:0000256" key="5">
    <source>
        <dbReference type="PIRNR" id="PIRNR038471"/>
    </source>
</evidence>
<comment type="similarity">
    <text evidence="1 5">Belongs to the MreC family.</text>
</comment>
<name>A0ABV6GAD2_9BACI</name>
<evidence type="ECO:0000256" key="4">
    <source>
        <dbReference type="ARBA" id="ARBA00032089"/>
    </source>
</evidence>
<dbReference type="PANTHER" id="PTHR34138:SF1">
    <property type="entry name" value="CELL SHAPE-DETERMINING PROTEIN MREC"/>
    <property type="match status" value="1"/>
</dbReference>
<keyword evidence="9" id="KW-1185">Reference proteome</keyword>
<keyword evidence="6" id="KW-0175">Coiled coil</keyword>
<dbReference type="Pfam" id="PF04085">
    <property type="entry name" value="MreC"/>
    <property type="match status" value="1"/>
</dbReference>
<dbReference type="EMBL" id="JBHLVO010000001">
    <property type="protein sequence ID" value="MFC0270159.1"/>
    <property type="molecule type" value="Genomic_DNA"/>
</dbReference>
<dbReference type="Gene3D" id="1.20.5.490">
    <property type="entry name" value="Single helix bin"/>
    <property type="match status" value="1"/>
</dbReference>
<comment type="function">
    <text evidence="5">Involved in formation and maintenance of cell shape.</text>
</comment>
<dbReference type="InterPro" id="IPR055342">
    <property type="entry name" value="MreC_beta-barrel_core"/>
</dbReference>
<accession>A0ABV6GAD2</accession>
<dbReference type="InterPro" id="IPR007221">
    <property type="entry name" value="MreC"/>
</dbReference>
<keyword evidence="3 5" id="KW-0133">Cell shape</keyword>
<reference evidence="8 9" key="1">
    <citation type="submission" date="2024-09" db="EMBL/GenBank/DDBJ databases">
        <authorList>
            <person name="Sun Q."/>
            <person name="Mori K."/>
        </authorList>
    </citation>
    <scope>NUCLEOTIDE SEQUENCE [LARGE SCALE GENOMIC DNA]</scope>
    <source>
        <strain evidence="8 9">CCM 7228</strain>
    </source>
</reference>
<dbReference type="PIRSF" id="PIRSF038471">
    <property type="entry name" value="MreC"/>
    <property type="match status" value="1"/>
</dbReference>
<dbReference type="NCBIfam" id="TIGR00219">
    <property type="entry name" value="mreC"/>
    <property type="match status" value="1"/>
</dbReference>
<evidence type="ECO:0000256" key="3">
    <source>
        <dbReference type="ARBA" id="ARBA00022960"/>
    </source>
</evidence>
<evidence type="ECO:0000256" key="1">
    <source>
        <dbReference type="ARBA" id="ARBA00009369"/>
    </source>
</evidence>
<evidence type="ECO:0000256" key="2">
    <source>
        <dbReference type="ARBA" id="ARBA00013855"/>
    </source>
</evidence>
<evidence type="ECO:0000259" key="7">
    <source>
        <dbReference type="Pfam" id="PF04085"/>
    </source>
</evidence>
<dbReference type="PANTHER" id="PTHR34138">
    <property type="entry name" value="CELL SHAPE-DETERMINING PROTEIN MREC"/>
    <property type="match status" value="1"/>
</dbReference>
<evidence type="ECO:0000256" key="6">
    <source>
        <dbReference type="SAM" id="Coils"/>
    </source>
</evidence>
<evidence type="ECO:0000313" key="9">
    <source>
        <dbReference type="Proteomes" id="UP001589854"/>
    </source>
</evidence>
<feature type="domain" description="Rod shape-determining protein MreC beta-barrel core" evidence="7">
    <location>
        <begin position="123"/>
        <end position="276"/>
    </location>
</feature>
<dbReference type="InterPro" id="IPR042175">
    <property type="entry name" value="Cell/Rod_MreC_2"/>
</dbReference>
<protein>
    <recommendedName>
        <fullName evidence="2 5">Cell shape-determining protein MreC</fullName>
    </recommendedName>
    <alternativeName>
        <fullName evidence="4 5">Cell shape protein MreC</fullName>
    </alternativeName>
</protein>
<proteinExistence type="inferred from homology"/>
<comment type="caution">
    <text evidence="8">The sequence shown here is derived from an EMBL/GenBank/DDBJ whole genome shotgun (WGS) entry which is preliminary data.</text>
</comment>
<evidence type="ECO:0000313" key="8">
    <source>
        <dbReference type="EMBL" id="MFC0270159.1"/>
    </source>
</evidence>